<evidence type="ECO:0000256" key="1">
    <source>
        <dbReference type="SAM" id="Phobius"/>
    </source>
</evidence>
<feature type="transmembrane region" description="Helical" evidence="1">
    <location>
        <begin position="12"/>
        <end position="37"/>
    </location>
</feature>
<dbReference type="Proteomes" id="UP001321492">
    <property type="component" value="Unassembled WGS sequence"/>
</dbReference>
<name>A0ABT7AIL7_9HYPH</name>
<feature type="domain" description="TadE-like" evidence="2">
    <location>
        <begin position="10"/>
        <end position="52"/>
    </location>
</feature>
<dbReference type="InterPro" id="IPR012495">
    <property type="entry name" value="TadE-like_dom"/>
</dbReference>
<keyword evidence="1" id="KW-0812">Transmembrane</keyword>
<sequence length="211" mass="22215">MRKLIRDTGGSVMVEVAVTITLTLVFLLGTVDFLFAFQQWNRAIKAAERGARIAAVSAPVDAGLKSLDGLDTGFTPGDPLPAGYYDILCDGATQSCTGTRAGTYSATAMQWIVYGRGDQSCTGATGPYRIGMCDIFPAIGPANVRVAYRQTGLGFVGRPDGPVPTVTITLQNLTFDFFFLNGLLGFGRIQMPAITVTVTGEDLSSVAPASS</sequence>
<evidence type="ECO:0000259" key="2">
    <source>
        <dbReference type="Pfam" id="PF07811"/>
    </source>
</evidence>
<organism evidence="3 4">
    <name type="scientific">Chelatococcus albus</name>
    <dbReference type="NCBI Taxonomy" id="3047466"/>
    <lineage>
        <taxon>Bacteria</taxon>
        <taxon>Pseudomonadati</taxon>
        <taxon>Pseudomonadota</taxon>
        <taxon>Alphaproteobacteria</taxon>
        <taxon>Hyphomicrobiales</taxon>
        <taxon>Chelatococcaceae</taxon>
        <taxon>Chelatococcus</taxon>
    </lineage>
</organism>
<proteinExistence type="predicted"/>
<reference evidence="3 4" key="1">
    <citation type="submission" date="2023-05" db="EMBL/GenBank/DDBJ databases">
        <title>Chelatococcus sp. nov., a moderately thermophilic bacterium isolated from hot spring microbial mat.</title>
        <authorList>
            <person name="Hu C.-J."/>
            <person name="Li W.-J."/>
        </authorList>
    </citation>
    <scope>NUCLEOTIDE SEQUENCE [LARGE SCALE GENOMIC DNA]</scope>
    <source>
        <strain evidence="3 4">SYSU G07232</strain>
    </source>
</reference>
<keyword evidence="1" id="KW-1133">Transmembrane helix</keyword>
<keyword evidence="1" id="KW-0472">Membrane</keyword>
<gene>
    <name evidence="3" type="ORF">QNA08_13310</name>
</gene>
<dbReference type="EMBL" id="JASJEV010000007">
    <property type="protein sequence ID" value="MDJ1159214.1"/>
    <property type="molecule type" value="Genomic_DNA"/>
</dbReference>
<keyword evidence="4" id="KW-1185">Reference proteome</keyword>
<dbReference type="RefSeq" id="WP_283741192.1">
    <property type="nucleotide sequence ID" value="NZ_JASJEV010000007.1"/>
</dbReference>
<dbReference type="Pfam" id="PF07811">
    <property type="entry name" value="TadE"/>
    <property type="match status" value="1"/>
</dbReference>
<evidence type="ECO:0000313" key="4">
    <source>
        <dbReference type="Proteomes" id="UP001321492"/>
    </source>
</evidence>
<accession>A0ABT7AIL7</accession>
<protein>
    <submittedName>
        <fullName evidence="3">TadE/TadG family type IV pilus assembly protein</fullName>
    </submittedName>
</protein>
<comment type="caution">
    <text evidence="3">The sequence shown here is derived from an EMBL/GenBank/DDBJ whole genome shotgun (WGS) entry which is preliminary data.</text>
</comment>
<evidence type="ECO:0000313" key="3">
    <source>
        <dbReference type="EMBL" id="MDJ1159214.1"/>
    </source>
</evidence>